<name>A0A9N9IC51_9GLOM</name>
<proteinExistence type="predicted"/>
<evidence type="ECO:0000313" key="2">
    <source>
        <dbReference type="Proteomes" id="UP000789342"/>
    </source>
</evidence>
<accession>A0A9N9IC51</accession>
<dbReference type="Gene3D" id="2.80.10.50">
    <property type="match status" value="1"/>
</dbReference>
<gene>
    <name evidence="1" type="ORF">AMORRO_LOCUS13987</name>
</gene>
<organism evidence="1 2">
    <name type="scientific">Acaulospora morrowiae</name>
    <dbReference type="NCBI Taxonomy" id="94023"/>
    <lineage>
        <taxon>Eukaryota</taxon>
        <taxon>Fungi</taxon>
        <taxon>Fungi incertae sedis</taxon>
        <taxon>Mucoromycota</taxon>
        <taxon>Glomeromycotina</taxon>
        <taxon>Glomeromycetes</taxon>
        <taxon>Diversisporales</taxon>
        <taxon>Acaulosporaceae</taxon>
        <taxon>Acaulospora</taxon>
    </lineage>
</organism>
<protein>
    <submittedName>
        <fullName evidence="1">1834_t:CDS:1</fullName>
    </submittedName>
</protein>
<keyword evidence="2" id="KW-1185">Reference proteome</keyword>
<comment type="caution">
    <text evidence="1">The sequence shown here is derived from an EMBL/GenBank/DDBJ whole genome shotgun (WGS) entry which is preliminary data.</text>
</comment>
<dbReference type="Proteomes" id="UP000789342">
    <property type="component" value="Unassembled WGS sequence"/>
</dbReference>
<feature type="non-terminal residue" evidence="1">
    <location>
        <position position="1"/>
    </location>
</feature>
<evidence type="ECO:0000313" key="1">
    <source>
        <dbReference type="EMBL" id="CAG8730597.1"/>
    </source>
</evidence>
<dbReference type="EMBL" id="CAJVPV010026062">
    <property type="protein sequence ID" value="CAG8730597.1"/>
    <property type="molecule type" value="Genomic_DNA"/>
</dbReference>
<sequence>GFLTPFIPFNIKENGGTNLYWTSDSNNCITLKNKEKNDPNQLWKLIGTNTSSAYLIAKYIPGPNGTEMCVTWIQSQNSFQIKPQNSDDTKQYFRFEQVLGGNITAICSADDSSVYAMHSNNLVGSGTTDTKWYFTTIRSTVKFKSYPFGINENMKTPQLTIKSIRKLHYYEHEMNDYEANSPYEVEVEEDIEYENNENVVSNLIWFFANADYDDIKSAVYNLEAPIYEYFSKNIGKKVVVPLLNKCMINGHIIYSIRGTEDVLQAIQQ</sequence>
<dbReference type="OrthoDB" id="2384979at2759"/>
<reference evidence="1" key="1">
    <citation type="submission" date="2021-06" db="EMBL/GenBank/DDBJ databases">
        <authorList>
            <person name="Kallberg Y."/>
            <person name="Tangrot J."/>
            <person name="Rosling A."/>
        </authorList>
    </citation>
    <scope>NUCLEOTIDE SEQUENCE</scope>
    <source>
        <strain evidence="1">CL551</strain>
    </source>
</reference>
<dbReference type="AlphaFoldDB" id="A0A9N9IC51"/>